<dbReference type="SMART" id="SM00257">
    <property type="entry name" value="LysM"/>
    <property type="match status" value="1"/>
</dbReference>
<feature type="region of interest" description="Disordered" evidence="1">
    <location>
        <begin position="86"/>
        <end position="150"/>
    </location>
</feature>
<dbReference type="SUPFAM" id="SSF54106">
    <property type="entry name" value="LysM domain"/>
    <property type="match status" value="1"/>
</dbReference>
<evidence type="ECO:0000256" key="1">
    <source>
        <dbReference type="SAM" id="MobiDB-lite"/>
    </source>
</evidence>
<proteinExistence type="predicted"/>
<reference evidence="4 5" key="1">
    <citation type="submission" date="2018-05" db="EMBL/GenBank/DDBJ databases">
        <title>Lactobacillus sanfranciscensis Ah4 draft denome sequence.</title>
        <authorList>
            <person name="Zhang G."/>
        </authorList>
    </citation>
    <scope>NUCLEOTIDE SEQUENCE [LARGE SCALE GENOMIC DNA]</scope>
    <source>
        <strain evidence="4 5">Ah4</strain>
    </source>
</reference>
<protein>
    <submittedName>
        <fullName evidence="4">Peptidase M23</fullName>
    </submittedName>
</protein>
<dbReference type="GeneID" id="93160123"/>
<comment type="caution">
    <text evidence="4">The sequence shown here is derived from an EMBL/GenBank/DDBJ whole genome shotgun (WGS) entry which is preliminary data.</text>
</comment>
<dbReference type="AlphaFoldDB" id="A0A5C4TJG8"/>
<evidence type="ECO:0000313" key="4">
    <source>
        <dbReference type="EMBL" id="TNK90720.1"/>
    </source>
</evidence>
<sequence length="223" mass="22975">MKFTKSIAVMAAISVGIMFAVTANVDANAKVKHTVQNGDTISGLSQQYHVSQKKIQKANKGKDINTIYVGEVFVFDGKGHVKIDKNSAKAPVNTNSSNANTQTTASAANTSSVAAPQATTQSAAPVQQAPSAPVAAAAPTSPAPAASAPVASNGTMDGIAQAESGNNYNARNGQYIGKYQLSASYLNGDYSPAHQEEVAQQYAVSRYGSVQAAAAYHAAHGSW</sequence>
<dbReference type="Proteomes" id="UP000313312">
    <property type="component" value="Unassembled WGS sequence"/>
</dbReference>
<dbReference type="RefSeq" id="WP_139562164.1">
    <property type="nucleotide sequence ID" value="NZ_CP118925.1"/>
</dbReference>
<feature type="chain" id="PRO_5039233089" evidence="2">
    <location>
        <begin position="24"/>
        <end position="223"/>
    </location>
</feature>
<feature type="compositionally biased region" description="Low complexity" evidence="1">
    <location>
        <begin position="93"/>
        <end position="150"/>
    </location>
</feature>
<organism evidence="4 5">
    <name type="scientific">Fructilactobacillus sanfranciscensis</name>
    <name type="common">Lactobacillus sanfranciscensis</name>
    <dbReference type="NCBI Taxonomy" id="1625"/>
    <lineage>
        <taxon>Bacteria</taxon>
        <taxon>Bacillati</taxon>
        <taxon>Bacillota</taxon>
        <taxon>Bacilli</taxon>
        <taxon>Lactobacillales</taxon>
        <taxon>Lactobacillaceae</taxon>
        <taxon>Fructilactobacillus</taxon>
    </lineage>
</organism>
<accession>A0A5C4TJG8</accession>
<name>A0A5C4TJG8_FRUSA</name>
<feature type="domain" description="LysM" evidence="3">
    <location>
        <begin position="31"/>
        <end position="75"/>
    </location>
</feature>
<evidence type="ECO:0000256" key="2">
    <source>
        <dbReference type="SAM" id="SignalP"/>
    </source>
</evidence>
<evidence type="ECO:0000259" key="3">
    <source>
        <dbReference type="PROSITE" id="PS51782"/>
    </source>
</evidence>
<dbReference type="InterPro" id="IPR018392">
    <property type="entry name" value="LysM"/>
</dbReference>
<evidence type="ECO:0000313" key="5">
    <source>
        <dbReference type="Proteomes" id="UP000313312"/>
    </source>
</evidence>
<dbReference type="CDD" id="cd00118">
    <property type="entry name" value="LysM"/>
    <property type="match status" value="1"/>
</dbReference>
<feature type="signal peptide" evidence="2">
    <location>
        <begin position="1"/>
        <end position="23"/>
    </location>
</feature>
<dbReference type="Gene3D" id="3.10.350.10">
    <property type="entry name" value="LysM domain"/>
    <property type="match status" value="1"/>
</dbReference>
<dbReference type="InterPro" id="IPR036779">
    <property type="entry name" value="LysM_dom_sf"/>
</dbReference>
<keyword evidence="2" id="KW-0732">Signal</keyword>
<dbReference type="PROSITE" id="PS51782">
    <property type="entry name" value="LYSM"/>
    <property type="match status" value="1"/>
</dbReference>
<dbReference type="EMBL" id="QFCR01000005">
    <property type="protein sequence ID" value="TNK90720.1"/>
    <property type="molecule type" value="Genomic_DNA"/>
</dbReference>
<dbReference type="Pfam" id="PF01476">
    <property type="entry name" value="LysM"/>
    <property type="match status" value="1"/>
</dbReference>
<gene>
    <name evidence="4" type="ORF">DID87_02735</name>
</gene>